<dbReference type="EMBL" id="JACXVP010000004">
    <property type="protein sequence ID" value="KAG5612293.1"/>
    <property type="molecule type" value="Genomic_DNA"/>
</dbReference>
<protein>
    <submittedName>
        <fullName evidence="2">Uncharacterized protein</fullName>
    </submittedName>
</protein>
<organism evidence="2 3">
    <name type="scientific">Solanum commersonii</name>
    <name type="common">Commerson's wild potato</name>
    <name type="synonym">Commerson's nightshade</name>
    <dbReference type="NCBI Taxonomy" id="4109"/>
    <lineage>
        <taxon>Eukaryota</taxon>
        <taxon>Viridiplantae</taxon>
        <taxon>Streptophyta</taxon>
        <taxon>Embryophyta</taxon>
        <taxon>Tracheophyta</taxon>
        <taxon>Spermatophyta</taxon>
        <taxon>Magnoliopsida</taxon>
        <taxon>eudicotyledons</taxon>
        <taxon>Gunneridae</taxon>
        <taxon>Pentapetalae</taxon>
        <taxon>asterids</taxon>
        <taxon>lamiids</taxon>
        <taxon>Solanales</taxon>
        <taxon>Solanaceae</taxon>
        <taxon>Solanoideae</taxon>
        <taxon>Solaneae</taxon>
        <taxon>Solanum</taxon>
    </lineage>
</organism>
<evidence type="ECO:0000313" key="3">
    <source>
        <dbReference type="Proteomes" id="UP000824120"/>
    </source>
</evidence>
<reference evidence="2 3" key="1">
    <citation type="submission" date="2020-09" db="EMBL/GenBank/DDBJ databases">
        <title>De no assembly of potato wild relative species, Solanum commersonii.</title>
        <authorList>
            <person name="Cho K."/>
        </authorList>
    </citation>
    <scope>NUCLEOTIDE SEQUENCE [LARGE SCALE GENOMIC DNA]</scope>
    <source>
        <strain evidence="2">LZ3.2</strain>
        <tissue evidence="2">Leaf</tissue>
    </source>
</reference>
<proteinExistence type="predicted"/>
<keyword evidence="3" id="KW-1185">Reference proteome</keyword>
<dbReference type="Proteomes" id="UP000824120">
    <property type="component" value="Chromosome 4"/>
</dbReference>
<comment type="caution">
    <text evidence="2">The sequence shown here is derived from an EMBL/GenBank/DDBJ whole genome shotgun (WGS) entry which is preliminary data.</text>
</comment>
<feature type="region of interest" description="Disordered" evidence="1">
    <location>
        <begin position="83"/>
        <end position="102"/>
    </location>
</feature>
<dbReference type="AlphaFoldDB" id="A0A9J5ZIH9"/>
<name>A0A9J5ZIH9_SOLCO</name>
<gene>
    <name evidence="2" type="ORF">H5410_023574</name>
</gene>
<evidence type="ECO:0000313" key="2">
    <source>
        <dbReference type="EMBL" id="KAG5612293.1"/>
    </source>
</evidence>
<sequence length="216" mass="24755">MISDKNDYAKGIDTTFKGIKKTLQQAFYNWRKLHHQLHSSSKESSTEFFPEIDLQRRSASRHSRRSNTSQRGSYAINYITLRRSHQRSSSRRSTCNDEVLPDVPGDQIMGMTSVGLDSSIAMYSKTGGSLAVSQRFKKKSFLAEREVKQLLQGCTFTKDQYDHILKMFQNEASSSSTSVYIILHSRNTLLNALESRRNLGEKNQENNKIILTKIHQ</sequence>
<accession>A0A9J5ZIH9</accession>
<evidence type="ECO:0000256" key="1">
    <source>
        <dbReference type="SAM" id="MobiDB-lite"/>
    </source>
</evidence>